<keyword evidence="3" id="KW-1185">Reference proteome</keyword>
<protein>
    <submittedName>
        <fullName evidence="2">XRE family transcriptional regulator</fullName>
    </submittedName>
</protein>
<dbReference type="Pfam" id="PF17765">
    <property type="entry name" value="MLTR_LBD"/>
    <property type="match status" value="1"/>
</dbReference>
<dbReference type="Proteomes" id="UP000501240">
    <property type="component" value="Chromosome"/>
</dbReference>
<reference evidence="2 3" key="1">
    <citation type="submission" date="2020-05" db="EMBL/GenBank/DDBJ databases">
        <title>Actinomadura verrucosospora NRRL-B18236 (PFL_A860) Genome sequencing and assembly.</title>
        <authorList>
            <person name="Samborskyy M."/>
        </authorList>
    </citation>
    <scope>NUCLEOTIDE SEQUENCE [LARGE SCALE GENOMIC DNA]</scope>
    <source>
        <strain evidence="2 3">NRRL:B18236</strain>
    </source>
</reference>
<dbReference type="PANTHER" id="PTHR35010:SF2">
    <property type="entry name" value="BLL4672 PROTEIN"/>
    <property type="match status" value="1"/>
</dbReference>
<accession>A0A7D3ZZR8</accession>
<dbReference type="CDD" id="cd00093">
    <property type="entry name" value="HTH_XRE"/>
    <property type="match status" value="1"/>
</dbReference>
<sequence length="290" mass="30555">MSAKDGAGLGATIRAWRERLSPAEVGLPSGRARRAAGLRREELAERAGVSVDYVVRLEQGRATAPSAQVVGSLARALRLSGAERDHLYRLAGLLPPNTAPIPDGLPAGVRRVLARLGDVAVAVFAADWQLAWWNAGWAGLLGDPSGTPPELRNFARERFPAGSGEARIAAWPVIARNAAATDLAIVSDLRRATGRFPDDARLARLIRDLTAGNTAFARLWASGTVAAHREDRKTVEHPRAGRVEVDCDVLTDGDSDLKIVILSARPGSADEAALRLVMAGAGAGDPAPAL</sequence>
<dbReference type="GO" id="GO:0003677">
    <property type="term" value="F:DNA binding"/>
    <property type="evidence" value="ECO:0007669"/>
    <property type="project" value="InterPro"/>
</dbReference>
<dbReference type="SMART" id="SM00530">
    <property type="entry name" value="HTH_XRE"/>
    <property type="match status" value="1"/>
</dbReference>
<evidence type="ECO:0000313" key="2">
    <source>
        <dbReference type="EMBL" id="QKG24486.1"/>
    </source>
</evidence>
<evidence type="ECO:0000313" key="3">
    <source>
        <dbReference type="Proteomes" id="UP000501240"/>
    </source>
</evidence>
<dbReference type="Gene3D" id="3.30.450.180">
    <property type="match status" value="1"/>
</dbReference>
<feature type="domain" description="HTH cro/C1-type" evidence="1">
    <location>
        <begin position="31"/>
        <end position="84"/>
    </location>
</feature>
<gene>
    <name evidence="2" type="ORF">ACTIVE_6133</name>
</gene>
<dbReference type="InterPro" id="IPR010982">
    <property type="entry name" value="Lambda_DNA-bd_dom_sf"/>
</dbReference>
<dbReference type="PANTHER" id="PTHR35010">
    <property type="entry name" value="BLL4672 PROTEIN-RELATED"/>
    <property type="match status" value="1"/>
</dbReference>
<dbReference type="AlphaFoldDB" id="A0A7D3ZZR8"/>
<organism evidence="2 3">
    <name type="scientific">Actinomadura verrucosospora</name>
    <dbReference type="NCBI Taxonomy" id="46165"/>
    <lineage>
        <taxon>Bacteria</taxon>
        <taxon>Bacillati</taxon>
        <taxon>Actinomycetota</taxon>
        <taxon>Actinomycetes</taxon>
        <taxon>Streptosporangiales</taxon>
        <taxon>Thermomonosporaceae</taxon>
        <taxon>Actinomadura</taxon>
    </lineage>
</organism>
<dbReference type="Gene3D" id="1.10.260.40">
    <property type="entry name" value="lambda repressor-like DNA-binding domains"/>
    <property type="match status" value="1"/>
</dbReference>
<dbReference type="SUPFAM" id="SSF47413">
    <property type="entry name" value="lambda repressor-like DNA-binding domains"/>
    <property type="match status" value="1"/>
</dbReference>
<evidence type="ECO:0000259" key="1">
    <source>
        <dbReference type="PROSITE" id="PS50943"/>
    </source>
</evidence>
<dbReference type="InterPro" id="IPR041413">
    <property type="entry name" value="MLTR_LBD"/>
</dbReference>
<dbReference type="Pfam" id="PF13560">
    <property type="entry name" value="HTH_31"/>
    <property type="match status" value="1"/>
</dbReference>
<dbReference type="PROSITE" id="PS50943">
    <property type="entry name" value="HTH_CROC1"/>
    <property type="match status" value="1"/>
</dbReference>
<dbReference type="EMBL" id="CP053892">
    <property type="protein sequence ID" value="QKG24486.1"/>
    <property type="molecule type" value="Genomic_DNA"/>
</dbReference>
<dbReference type="RefSeq" id="WP_216858012.1">
    <property type="nucleotide sequence ID" value="NZ_CP053892.1"/>
</dbReference>
<dbReference type="InterPro" id="IPR001387">
    <property type="entry name" value="Cro/C1-type_HTH"/>
</dbReference>
<proteinExistence type="predicted"/>
<name>A0A7D3ZZR8_ACTVE</name>